<accession>A0A6C0ATV1</accession>
<feature type="region of interest" description="Disordered" evidence="1">
    <location>
        <begin position="1"/>
        <end position="20"/>
    </location>
</feature>
<feature type="transmembrane region" description="Helical" evidence="2">
    <location>
        <begin position="43"/>
        <end position="67"/>
    </location>
</feature>
<evidence type="ECO:0000256" key="1">
    <source>
        <dbReference type="SAM" id="MobiDB-lite"/>
    </source>
</evidence>
<sequence length="96" mass="10489">MDPYDAAQQGAPLQRPRATAVRHGHRVVEQECAYRGNFHQGTVFSVISLLLAVTGIVVSILVVTLHADSVKRHVTARVNDACNGSSAQQQQQQQQQ</sequence>
<keyword evidence="2" id="KW-1133">Transmembrane helix</keyword>
<name>A0A6C0ATV1_9ZZZZ</name>
<keyword evidence="2" id="KW-0812">Transmembrane</keyword>
<evidence type="ECO:0000313" key="3">
    <source>
        <dbReference type="EMBL" id="QHS82986.1"/>
    </source>
</evidence>
<protein>
    <submittedName>
        <fullName evidence="3">Uncharacterized protein</fullName>
    </submittedName>
</protein>
<organism evidence="3">
    <name type="scientific">viral metagenome</name>
    <dbReference type="NCBI Taxonomy" id="1070528"/>
    <lineage>
        <taxon>unclassified sequences</taxon>
        <taxon>metagenomes</taxon>
        <taxon>organismal metagenomes</taxon>
    </lineage>
</organism>
<proteinExistence type="predicted"/>
<dbReference type="AlphaFoldDB" id="A0A6C0ATV1"/>
<reference evidence="3" key="1">
    <citation type="journal article" date="2020" name="Nature">
        <title>Giant virus diversity and host interactions through global metagenomics.</title>
        <authorList>
            <person name="Schulz F."/>
            <person name="Roux S."/>
            <person name="Paez-Espino D."/>
            <person name="Jungbluth S."/>
            <person name="Walsh D.A."/>
            <person name="Denef V.J."/>
            <person name="McMahon K.D."/>
            <person name="Konstantinidis K.T."/>
            <person name="Eloe-Fadrosh E.A."/>
            <person name="Kyrpides N.C."/>
            <person name="Woyke T."/>
        </authorList>
    </citation>
    <scope>NUCLEOTIDE SEQUENCE</scope>
    <source>
        <strain evidence="3">GVMAG-S-1103017-74</strain>
    </source>
</reference>
<keyword evidence="2" id="KW-0472">Membrane</keyword>
<dbReference type="EMBL" id="MN740864">
    <property type="protein sequence ID" value="QHS82986.1"/>
    <property type="molecule type" value="Genomic_DNA"/>
</dbReference>
<evidence type="ECO:0000256" key="2">
    <source>
        <dbReference type="SAM" id="Phobius"/>
    </source>
</evidence>